<dbReference type="SUPFAM" id="SSF53850">
    <property type="entry name" value="Periplasmic binding protein-like II"/>
    <property type="match status" value="1"/>
</dbReference>
<dbReference type="InterPro" id="IPR030678">
    <property type="entry name" value="Peptide/Ni-bd"/>
</dbReference>
<keyword evidence="2" id="KW-0813">Transport</keyword>
<gene>
    <name evidence="6" type="ORF">GCM10007383_09300</name>
</gene>
<dbReference type="Pfam" id="PF00496">
    <property type="entry name" value="SBP_bac_5"/>
    <property type="match status" value="1"/>
</dbReference>
<evidence type="ECO:0000256" key="2">
    <source>
        <dbReference type="ARBA" id="ARBA00022448"/>
    </source>
</evidence>
<dbReference type="InterPro" id="IPR039424">
    <property type="entry name" value="SBP_5"/>
</dbReference>
<dbReference type="AlphaFoldDB" id="A0A918IQZ9"/>
<dbReference type="PROSITE" id="PS51257">
    <property type="entry name" value="PROKAR_LIPOPROTEIN"/>
    <property type="match status" value="1"/>
</dbReference>
<feature type="chain" id="PRO_5037254450" evidence="4">
    <location>
        <begin position="25"/>
        <end position="533"/>
    </location>
</feature>
<dbReference type="PANTHER" id="PTHR30290">
    <property type="entry name" value="PERIPLASMIC BINDING COMPONENT OF ABC TRANSPORTER"/>
    <property type="match status" value="1"/>
</dbReference>
<feature type="signal peptide" evidence="4">
    <location>
        <begin position="1"/>
        <end position="24"/>
    </location>
</feature>
<dbReference type="GO" id="GO:0043190">
    <property type="term" value="C:ATP-binding cassette (ABC) transporter complex"/>
    <property type="evidence" value="ECO:0007669"/>
    <property type="project" value="InterPro"/>
</dbReference>
<dbReference type="Proteomes" id="UP000634668">
    <property type="component" value="Unassembled WGS sequence"/>
</dbReference>
<proteinExistence type="inferred from homology"/>
<feature type="domain" description="Solute-binding protein family 5" evidence="5">
    <location>
        <begin position="78"/>
        <end position="434"/>
    </location>
</feature>
<reference evidence="6" key="2">
    <citation type="submission" date="2020-09" db="EMBL/GenBank/DDBJ databases">
        <authorList>
            <person name="Sun Q."/>
            <person name="Kim S."/>
        </authorList>
    </citation>
    <scope>NUCLEOTIDE SEQUENCE</scope>
    <source>
        <strain evidence="6">KCTC 12113</strain>
    </source>
</reference>
<dbReference type="RefSeq" id="WP_026813007.1">
    <property type="nucleotide sequence ID" value="NZ_BMWP01000004.1"/>
</dbReference>
<evidence type="ECO:0000313" key="7">
    <source>
        <dbReference type="Proteomes" id="UP000634668"/>
    </source>
</evidence>
<comment type="similarity">
    <text evidence="1">Belongs to the bacterial solute-binding protein 5 family.</text>
</comment>
<dbReference type="EMBL" id="BMWP01000004">
    <property type="protein sequence ID" value="GGW26363.1"/>
    <property type="molecule type" value="Genomic_DNA"/>
</dbReference>
<dbReference type="GO" id="GO:0030288">
    <property type="term" value="C:outer membrane-bounded periplasmic space"/>
    <property type="evidence" value="ECO:0007669"/>
    <property type="project" value="UniProtKB-ARBA"/>
</dbReference>
<keyword evidence="3 4" id="KW-0732">Signal</keyword>
<dbReference type="Gene3D" id="3.40.190.10">
    <property type="entry name" value="Periplasmic binding protein-like II"/>
    <property type="match status" value="1"/>
</dbReference>
<dbReference type="CDD" id="cd08518">
    <property type="entry name" value="PBP2_NikA_DppA_OppA_like_19"/>
    <property type="match status" value="1"/>
</dbReference>
<dbReference type="PIRSF" id="PIRSF002741">
    <property type="entry name" value="MppA"/>
    <property type="match status" value="1"/>
</dbReference>
<reference evidence="6" key="1">
    <citation type="journal article" date="2014" name="Int. J. Syst. Evol. Microbiol.">
        <title>Complete genome sequence of Corynebacterium casei LMG S-19264T (=DSM 44701T), isolated from a smear-ripened cheese.</title>
        <authorList>
            <consortium name="US DOE Joint Genome Institute (JGI-PGF)"/>
            <person name="Walter F."/>
            <person name="Albersmeier A."/>
            <person name="Kalinowski J."/>
            <person name="Ruckert C."/>
        </authorList>
    </citation>
    <scope>NUCLEOTIDE SEQUENCE</scope>
    <source>
        <strain evidence="6">KCTC 12113</strain>
    </source>
</reference>
<name>A0A918IQZ9_9FLAO</name>
<sequence>MMKKTIKYPLYLLLSILLSSCANQDKNKNSAEGGKKDNLILAIGGEPDNGFDPTTGWGQYASPLFQSTLLKYDTDFNVVYDAAIDYRISDDGLNWTVKLRDNIKFSDGKPLTANDVVFTFKTAKNSASVVDLTNLDDVKKIDDFTVQFFLRKRNSTFIHHLISLGIVPEHAYGASYNENPLGSGPYKLVQWDKGQQLIVKANPHYYGKKPFFKKLIFLFLSQDAAFAAAKAGQVDVASVTPALANERINGMKLVALKSVDNRGVVLPFVPKEGKSVDGVPIGNNVTSDIAIRKAMNVGVNREALVNGVLKGYGTPAYTIADHLPWWNSETEIKNDGDVKKAIEILAKAGWIENKDGIREKNGVKAEFTLHYPSNDHTRQSLSIAFADMMKALGIKINVKGKNWNGIEKELHSSAILFGLGSHDPLELYNAFSSKVQGHGLNNPNYYGNEIVDAYFEKALSATSQEQANTFWKKAQWDGKTGFSNKGDAPWVWLVNLDHLFIMRENLIIGPQKLQPHEHDWPITDFIETWHWKD</sequence>
<evidence type="ECO:0000256" key="4">
    <source>
        <dbReference type="SAM" id="SignalP"/>
    </source>
</evidence>
<organism evidence="6 7">
    <name type="scientific">Arenibacter certesii</name>
    <dbReference type="NCBI Taxonomy" id="228955"/>
    <lineage>
        <taxon>Bacteria</taxon>
        <taxon>Pseudomonadati</taxon>
        <taxon>Bacteroidota</taxon>
        <taxon>Flavobacteriia</taxon>
        <taxon>Flavobacteriales</taxon>
        <taxon>Flavobacteriaceae</taxon>
        <taxon>Arenibacter</taxon>
    </lineage>
</organism>
<dbReference type="InterPro" id="IPR000914">
    <property type="entry name" value="SBP_5_dom"/>
</dbReference>
<evidence type="ECO:0000256" key="3">
    <source>
        <dbReference type="ARBA" id="ARBA00022729"/>
    </source>
</evidence>
<accession>A0A918IQZ9</accession>
<comment type="caution">
    <text evidence="6">The sequence shown here is derived from an EMBL/GenBank/DDBJ whole genome shotgun (WGS) entry which is preliminary data.</text>
</comment>
<evidence type="ECO:0000256" key="1">
    <source>
        <dbReference type="ARBA" id="ARBA00005695"/>
    </source>
</evidence>
<dbReference type="GO" id="GO:1904680">
    <property type="term" value="F:peptide transmembrane transporter activity"/>
    <property type="evidence" value="ECO:0007669"/>
    <property type="project" value="TreeGrafter"/>
</dbReference>
<keyword evidence="7" id="KW-1185">Reference proteome</keyword>
<evidence type="ECO:0000259" key="5">
    <source>
        <dbReference type="Pfam" id="PF00496"/>
    </source>
</evidence>
<dbReference type="GO" id="GO:0015833">
    <property type="term" value="P:peptide transport"/>
    <property type="evidence" value="ECO:0007669"/>
    <property type="project" value="TreeGrafter"/>
</dbReference>
<dbReference type="PANTHER" id="PTHR30290:SF9">
    <property type="entry name" value="OLIGOPEPTIDE-BINDING PROTEIN APPA"/>
    <property type="match status" value="1"/>
</dbReference>
<protein>
    <submittedName>
        <fullName evidence="6">ABC transporter substrate-binding protein</fullName>
    </submittedName>
</protein>
<dbReference type="Gene3D" id="3.10.105.10">
    <property type="entry name" value="Dipeptide-binding Protein, Domain 3"/>
    <property type="match status" value="1"/>
</dbReference>
<evidence type="ECO:0000313" key="6">
    <source>
        <dbReference type="EMBL" id="GGW26363.1"/>
    </source>
</evidence>